<name>A0ACB5UGJ1_9FIRM</name>
<evidence type="ECO:0000313" key="2">
    <source>
        <dbReference type="Proteomes" id="UP001374599"/>
    </source>
</evidence>
<dbReference type="EMBL" id="BTPU01000018">
    <property type="protein sequence ID" value="GMQ61982.1"/>
    <property type="molecule type" value="Genomic_DNA"/>
</dbReference>
<evidence type="ECO:0000313" key="1">
    <source>
        <dbReference type="EMBL" id="GMQ61982.1"/>
    </source>
</evidence>
<organism evidence="1 2">
    <name type="scientific">Vallitalea maricola</name>
    <dbReference type="NCBI Taxonomy" id="3074433"/>
    <lineage>
        <taxon>Bacteria</taxon>
        <taxon>Bacillati</taxon>
        <taxon>Bacillota</taxon>
        <taxon>Clostridia</taxon>
        <taxon>Lachnospirales</taxon>
        <taxon>Vallitaleaceae</taxon>
        <taxon>Vallitalea</taxon>
    </lineage>
</organism>
<sequence>MYLITKISYKEKMKKRILSIFLTLCMVLSLLPMTAFAADIPDGYANGDSVSSTGFYLDSDIPTENTAYIAGDGYVLWEPTVDTESNVTGGTVTLHDATIASSLKALYLPSVPITIEVEGTNALTAKKEGIYHESGALVIEGSGTLSVETSGYIGIYQRADDLTITGDVTVSASALGTNSNGIRCAPLTICDNASVTASGTLRDLNANGDVTINTTGATIMSKYIKADTVTVTDGTTLTIPEGKPLTLEIGTMIINNGIINFPNGITATEITKLNLTGSGKIQIDGSDAVLIGDDLYTGVTDVSDKGLDLSTGTPTTATSYLAGDGQILWVPADGDTPATLTLNNATIDTTSNSLDVSAIHLPEIPVTIEVTGTNNLASSVYAILNNNADITIEGDGTLNFEESGGSASGIYCGSLTVTGDVSLFGDCVDQDFYCMDSIMIDTTGTVDAPEIRDYGTFTYMQGTMVGSLVTELKGDYTNYNLCYVYGDVELSEDFNVMAANIEDGLTITAGATLTIDEGVTLTVQDGTEITNNGTIVNNGTFNFPVGTTVAEISALNLTGNGSVQLDGTTVLVVDGEFYTSAGDISNSTLDLSTNTPTTAAVYTSGDGYVLWDPTVDGDSNVTSGMLTLHNATMEASVYQSLITLPTVDVTVELEGENSLTNTADAEDIITIIEQGRIVVIDNDNPEKQTPQTYTLTFSGDGTLETETNAKIGISTDGTLIIASSGNIDLVSVNTVDFLMERGYLESSLASAGDMVINGGTIYARESVCVGDFSMTGGTVTFDSLESFGLRCLGMVTHTGGTLTASILNVDIATYTITYHIYGDVTLSNEIMPAGTTQYSTKYVVRIMNGSSLTIDSDAVLYTAGNVSGFTMSDVTADNIGEYIVNDGTLVNNGVILLPNGLTDAEVKTIAQNVLKSPSGSGKIQVYDGVDGTNNTIYSNSGERMTLILGNLDLTSGEHSSATLADDGYTWTGNSTDGYTLTLGGTYLDGDLTLPDNSPVEIHTTASSVINGAIQGAGSYAICFTLTGTAPLTIYGDISNFVNGDKVTIQDGVQVTINGFISIGASGTDGTLVVTGRGTTLSIPSTGAYAIGCDTVRVEGGAMLNVSAENCSIHTLDGGVSVTDGSTLKVGCDYGVYIEDGTFTVDDSSTFTASASTAAVCVVDTSTTKSQSETLNVSSTLLPSGAEIASAIGDTSGYGYTYWSIVTSGNTLSATNENSTPATLSNAVGELKLKKTSSSDGGSSSGGSSSGGSSSTTSYTITATAGENGSISASGKVSVVRNSDKSFTITPDSGYTVSDVLVDGVSVGAVSSYTFERVTKNHIITVSFIKKAKITGYNDVKDSSWFKEAVDFVTEKGLMTGTGNGKFSPFLSTDRGMIVIILWRLEGRPEASSDACFSDVTEGKYYADAVNWGAENDIVKGYGNGNFGPTDTITREQMAAILYRYSQFKGYDTTQGDMPVREFSDYDMISAWALESVTWSVNAKLMSGKDNNVIDARGEATRAEVATILMHFCQNVTK</sequence>
<protein>
    <submittedName>
        <fullName evidence="1">Uncharacterized protein</fullName>
    </submittedName>
</protein>
<proteinExistence type="predicted"/>
<reference evidence="1" key="1">
    <citation type="submission" date="2023-09" db="EMBL/GenBank/DDBJ databases">
        <title>Vallitalea sediminicola and Vallitalea maricola sp. nov., anaerobic bacteria isolated from marine sediment.</title>
        <authorList>
            <person name="Hirano S."/>
            <person name="Maeda A."/>
            <person name="Terahara T."/>
            <person name="Mori K."/>
            <person name="Hamada M."/>
            <person name="Matsumoto R."/>
            <person name="Kobayashi T."/>
        </authorList>
    </citation>
    <scope>NUCLEOTIDE SEQUENCE</scope>
    <source>
        <strain evidence="1">AN17-2</strain>
    </source>
</reference>
<gene>
    <name evidence="1" type="ORF">AN2V17_12120</name>
</gene>
<dbReference type="Proteomes" id="UP001374599">
    <property type="component" value="Unassembled WGS sequence"/>
</dbReference>
<comment type="caution">
    <text evidence="1">The sequence shown here is derived from an EMBL/GenBank/DDBJ whole genome shotgun (WGS) entry which is preliminary data.</text>
</comment>
<accession>A0ACB5UGJ1</accession>
<keyword evidence="2" id="KW-1185">Reference proteome</keyword>